<keyword evidence="1 7" id="KW-1003">Cell membrane</keyword>
<dbReference type="AlphaFoldDB" id="A0A1G2FDX0"/>
<keyword evidence="5 7" id="KW-0456">Lyase</keyword>
<evidence type="ECO:0000256" key="5">
    <source>
        <dbReference type="ARBA" id="ARBA00023239"/>
    </source>
</evidence>
<comment type="caution">
    <text evidence="8">The sequence shown here is derived from an EMBL/GenBank/DDBJ whole genome shotgun (WGS) entry which is preliminary data.</text>
</comment>
<dbReference type="GO" id="GO:0005886">
    <property type="term" value="C:plasma membrane"/>
    <property type="evidence" value="ECO:0007669"/>
    <property type="project" value="UniProtKB-SubCell"/>
</dbReference>
<evidence type="ECO:0000313" key="8">
    <source>
        <dbReference type="EMBL" id="OGZ36256.1"/>
    </source>
</evidence>
<name>A0A1G2FDX0_9BACT</name>
<dbReference type="NCBIfam" id="TIGR00247">
    <property type="entry name" value="endolytic transglycosylase MltG"/>
    <property type="match status" value="1"/>
</dbReference>
<evidence type="ECO:0000256" key="3">
    <source>
        <dbReference type="ARBA" id="ARBA00022989"/>
    </source>
</evidence>
<dbReference type="GO" id="GO:0009252">
    <property type="term" value="P:peptidoglycan biosynthetic process"/>
    <property type="evidence" value="ECO:0007669"/>
    <property type="project" value="UniProtKB-UniRule"/>
</dbReference>
<sequence length="332" mass="37972">MIKKYYYLFSIILLCLVVSLTAIFIYRQITAPLSYQFKEKTFVIKKGESLGKISSRLEKEGLVSQDYWFKFYVLTKGWAARLQAGEYLLSPSMAIVEIAEKVVKGQTSSEIQVTIPEGFTIKQIDNRLVKAGLIKKEELVNFNPKEFLISNFQFPIFNLEGFLFPDTYNFSKNSAVEEIVKKMTDNFSKKLTDDLRLEIQKQNKTIFEIITLASIVQNEAMNDEEMPVLAGVFYQRLKIGLALQSDATVNYITGKNLRQPSREDTLVNSPYNTYRHKGLPPGPISNPGLTAIKAAIYPEKTDYLYFLHPLNGPTVFSRDLKEHNLNKAEYLP</sequence>
<dbReference type="Gene3D" id="3.30.1490.480">
    <property type="entry name" value="Endolytic murein transglycosylase"/>
    <property type="match status" value="2"/>
</dbReference>
<dbReference type="Proteomes" id="UP000177061">
    <property type="component" value="Unassembled WGS sequence"/>
</dbReference>
<dbReference type="GO" id="GO:0008932">
    <property type="term" value="F:lytic endotransglycosylase activity"/>
    <property type="evidence" value="ECO:0007669"/>
    <property type="project" value="UniProtKB-UniRule"/>
</dbReference>
<dbReference type="HAMAP" id="MF_02065">
    <property type="entry name" value="MltG"/>
    <property type="match status" value="1"/>
</dbReference>
<protein>
    <recommendedName>
        <fullName evidence="7">Endolytic murein transglycosylase</fullName>
        <ecNumber evidence="7">4.2.2.29</ecNumber>
    </recommendedName>
    <alternativeName>
        <fullName evidence="7">Peptidoglycan lytic transglycosylase</fullName>
    </alternativeName>
    <alternativeName>
        <fullName evidence="7">Peptidoglycan polymerization terminase</fullName>
    </alternativeName>
</protein>
<evidence type="ECO:0000256" key="7">
    <source>
        <dbReference type="HAMAP-Rule" id="MF_02065"/>
    </source>
</evidence>
<dbReference type="InterPro" id="IPR003770">
    <property type="entry name" value="MLTG-like"/>
</dbReference>
<dbReference type="PANTHER" id="PTHR30518">
    <property type="entry name" value="ENDOLYTIC MUREIN TRANSGLYCOSYLASE"/>
    <property type="match status" value="1"/>
</dbReference>
<organism evidence="8 9">
    <name type="scientific">Candidatus Portnoybacteria bacterium RIFCSPHIGHO2_12_FULL_38_9</name>
    <dbReference type="NCBI Taxonomy" id="1801997"/>
    <lineage>
        <taxon>Bacteria</taxon>
        <taxon>Candidatus Portnoyibacteriota</taxon>
    </lineage>
</organism>
<reference evidence="8 9" key="1">
    <citation type="journal article" date="2016" name="Nat. Commun.">
        <title>Thousands of microbial genomes shed light on interconnected biogeochemical processes in an aquifer system.</title>
        <authorList>
            <person name="Anantharaman K."/>
            <person name="Brown C.T."/>
            <person name="Hug L.A."/>
            <person name="Sharon I."/>
            <person name="Castelle C.J."/>
            <person name="Probst A.J."/>
            <person name="Thomas B.C."/>
            <person name="Singh A."/>
            <person name="Wilkins M.J."/>
            <person name="Karaoz U."/>
            <person name="Brodie E.L."/>
            <person name="Williams K.H."/>
            <person name="Hubbard S.S."/>
            <person name="Banfield J.F."/>
        </authorList>
    </citation>
    <scope>NUCLEOTIDE SEQUENCE [LARGE SCALE GENOMIC DNA]</scope>
</reference>
<comment type="similarity">
    <text evidence="7">Belongs to the transglycosylase MltG family.</text>
</comment>
<comment type="subcellular location">
    <subcellularLocation>
        <location evidence="7">Cell membrane</location>
        <topology evidence="7">Single-pass membrane protein</topology>
    </subcellularLocation>
</comment>
<dbReference type="PANTHER" id="PTHR30518:SF2">
    <property type="entry name" value="ENDOLYTIC MUREIN TRANSGLYCOSYLASE"/>
    <property type="match status" value="1"/>
</dbReference>
<dbReference type="STRING" id="1801997.A3J64_00425"/>
<keyword evidence="2 7" id="KW-0812">Transmembrane</keyword>
<gene>
    <name evidence="7" type="primary">mltG</name>
    <name evidence="8" type="ORF">A3J64_00425</name>
</gene>
<evidence type="ECO:0000256" key="6">
    <source>
        <dbReference type="ARBA" id="ARBA00023316"/>
    </source>
</evidence>
<keyword evidence="3 7" id="KW-1133">Transmembrane helix</keyword>
<comment type="catalytic activity">
    <reaction evidence="7">
        <text>a peptidoglycan chain = a peptidoglycan chain with N-acetyl-1,6-anhydromuramyl-[peptide] at the reducing end + a peptidoglycan chain with N-acetylglucosamine at the non-reducing end.</text>
        <dbReference type="EC" id="4.2.2.29"/>
    </reaction>
</comment>
<feature type="site" description="Important for catalytic activity" evidence="7">
    <location>
        <position position="219"/>
    </location>
</feature>
<proteinExistence type="inferred from homology"/>
<evidence type="ECO:0000256" key="1">
    <source>
        <dbReference type="ARBA" id="ARBA00022475"/>
    </source>
</evidence>
<dbReference type="GO" id="GO:0071555">
    <property type="term" value="P:cell wall organization"/>
    <property type="evidence" value="ECO:0007669"/>
    <property type="project" value="UniProtKB-KW"/>
</dbReference>
<feature type="transmembrane region" description="Helical" evidence="7">
    <location>
        <begin position="6"/>
        <end position="26"/>
    </location>
</feature>
<evidence type="ECO:0000313" key="9">
    <source>
        <dbReference type="Proteomes" id="UP000177061"/>
    </source>
</evidence>
<evidence type="ECO:0000256" key="4">
    <source>
        <dbReference type="ARBA" id="ARBA00023136"/>
    </source>
</evidence>
<accession>A0A1G2FDX0</accession>
<comment type="function">
    <text evidence="7">Functions as a peptidoglycan terminase that cleaves nascent peptidoglycan strands endolytically to terminate their elongation.</text>
</comment>
<dbReference type="EMBL" id="MHNB01000029">
    <property type="protein sequence ID" value="OGZ36256.1"/>
    <property type="molecule type" value="Genomic_DNA"/>
</dbReference>
<dbReference type="CDD" id="cd08010">
    <property type="entry name" value="MltG_like"/>
    <property type="match status" value="1"/>
</dbReference>
<dbReference type="EC" id="4.2.2.29" evidence="7"/>
<evidence type="ECO:0000256" key="2">
    <source>
        <dbReference type="ARBA" id="ARBA00022692"/>
    </source>
</evidence>
<dbReference type="Pfam" id="PF02618">
    <property type="entry name" value="YceG"/>
    <property type="match status" value="1"/>
</dbReference>
<keyword evidence="6 7" id="KW-0961">Cell wall biogenesis/degradation</keyword>
<keyword evidence="4 7" id="KW-0472">Membrane</keyword>